<keyword evidence="4" id="KW-0472">Membrane</keyword>
<keyword evidence="4" id="KW-1133">Transmembrane helix</keyword>
<feature type="transmembrane region" description="Helical" evidence="4">
    <location>
        <begin position="517"/>
        <end position="541"/>
    </location>
</feature>
<keyword evidence="3" id="KW-0677">Repeat</keyword>
<dbReference type="InterPro" id="IPR003591">
    <property type="entry name" value="Leu-rich_rpt_typical-subtyp"/>
</dbReference>
<evidence type="ECO:0000313" key="6">
    <source>
        <dbReference type="Proteomes" id="UP000887574"/>
    </source>
</evidence>
<keyword evidence="2 5" id="KW-0732">Signal</keyword>
<evidence type="ECO:0000313" key="7">
    <source>
        <dbReference type="WBParaSite" id="jg14566"/>
    </source>
</evidence>
<dbReference type="Proteomes" id="UP000887574">
    <property type="component" value="Unplaced"/>
</dbReference>
<dbReference type="PANTHER" id="PTHR45842:SF22">
    <property type="entry name" value="INSULIN-LIKE GROWTH FACTOR-BINDING PROTEIN COMPLEX ACID LABILE SUBUNIT ISOFORM X1"/>
    <property type="match status" value="1"/>
</dbReference>
<evidence type="ECO:0000256" key="4">
    <source>
        <dbReference type="SAM" id="Phobius"/>
    </source>
</evidence>
<dbReference type="PANTHER" id="PTHR45842">
    <property type="entry name" value="SYNAPTIC ADHESION-LIKE MOLECULE SALM"/>
    <property type="match status" value="1"/>
</dbReference>
<dbReference type="InterPro" id="IPR050467">
    <property type="entry name" value="LRFN"/>
</dbReference>
<feature type="chain" id="PRO_5038092871" evidence="5">
    <location>
        <begin position="19"/>
        <end position="594"/>
    </location>
</feature>
<keyword evidence="6" id="KW-1185">Reference proteome</keyword>
<dbReference type="FunFam" id="3.80.10.10:FF:001164">
    <property type="entry name" value="GH01279p"/>
    <property type="match status" value="1"/>
</dbReference>
<sequence>MRVFVWLFFILFFVESYANHCEEIDSIFLNVTSETGHVPACRCYLNQHSSLLEAIKEVRLGDESFIWIGCSGQNMPSVFRALNSLNETFVSRLFIWDSLINILPTDMFSKVFPRSLIVESSSVSVFRKGAFSKIGNYLKELKLSKNIVKSIDATMFEGISELTSLDVSDNKISTLSAHCFDTLSKLESLSLSGNHLAEIPDSTFKGLTSLKSLDLSNNKLKHIGRDSFHGLQKLEVLTLHSNNLDDIHPLAFEELINLKVLDLGNNTLAKIEIKNMPKLRRFLLNNNSIESLEDVFMKDLPSLEIVSFDHNSIKSIGKDDFQGLISSNRLSSLSLARNHITLVNGDAFASLDSLNTLSLQNNQLTNLTDPTTPGQPPYLRPLSSLRNLFLSHNQLQQVNKELHGLIGLKVLALDHNQIYKIEPEAFKDLPIQKLFLESNKLYYLPEKIFDSFNKEKLQAIDVSNNSWICIWDREWLGNWLQSIGDANLGDLACLSRQNKEEKEDYVGGDGETESSSWMIYLASLLSVVTIISLAAIGYLLVQENRRNRLLFNKLRRVPSDMVRLIPENLSFPTQWSLYSATIAPSLEALHRRQL</sequence>
<reference evidence="7" key="1">
    <citation type="submission" date="2022-11" db="UniProtKB">
        <authorList>
            <consortium name="WormBaseParasite"/>
        </authorList>
    </citation>
    <scope>IDENTIFICATION</scope>
</reference>
<dbReference type="PROSITE" id="PS51450">
    <property type="entry name" value="LRR"/>
    <property type="match status" value="4"/>
</dbReference>
<protein>
    <submittedName>
        <fullName evidence="7">Uncharacterized protein</fullName>
    </submittedName>
</protein>
<dbReference type="PRINTS" id="PR00019">
    <property type="entry name" value="LEURICHRPT"/>
</dbReference>
<dbReference type="AlphaFoldDB" id="A0A915D221"/>
<name>A0A915D221_9BILA</name>
<evidence type="ECO:0000256" key="2">
    <source>
        <dbReference type="ARBA" id="ARBA00022729"/>
    </source>
</evidence>
<evidence type="ECO:0000256" key="1">
    <source>
        <dbReference type="ARBA" id="ARBA00022614"/>
    </source>
</evidence>
<feature type="signal peptide" evidence="5">
    <location>
        <begin position="1"/>
        <end position="18"/>
    </location>
</feature>
<evidence type="ECO:0000256" key="5">
    <source>
        <dbReference type="SAM" id="SignalP"/>
    </source>
</evidence>
<organism evidence="6 7">
    <name type="scientific">Ditylenchus dipsaci</name>
    <dbReference type="NCBI Taxonomy" id="166011"/>
    <lineage>
        <taxon>Eukaryota</taxon>
        <taxon>Metazoa</taxon>
        <taxon>Ecdysozoa</taxon>
        <taxon>Nematoda</taxon>
        <taxon>Chromadorea</taxon>
        <taxon>Rhabditida</taxon>
        <taxon>Tylenchina</taxon>
        <taxon>Tylenchomorpha</taxon>
        <taxon>Sphaerularioidea</taxon>
        <taxon>Anguinidae</taxon>
        <taxon>Anguininae</taxon>
        <taxon>Ditylenchus</taxon>
    </lineage>
</organism>
<dbReference type="Gene3D" id="3.80.10.10">
    <property type="entry name" value="Ribonuclease Inhibitor"/>
    <property type="match status" value="3"/>
</dbReference>
<keyword evidence="1" id="KW-0433">Leucine-rich repeat</keyword>
<dbReference type="SUPFAM" id="SSF52058">
    <property type="entry name" value="L domain-like"/>
    <property type="match status" value="1"/>
</dbReference>
<dbReference type="SMART" id="SM00364">
    <property type="entry name" value="LRR_BAC"/>
    <property type="match status" value="3"/>
</dbReference>
<proteinExistence type="predicted"/>
<dbReference type="SMART" id="SM00369">
    <property type="entry name" value="LRR_TYP"/>
    <property type="match status" value="12"/>
</dbReference>
<dbReference type="WBParaSite" id="jg14566">
    <property type="protein sequence ID" value="jg14566"/>
    <property type="gene ID" value="jg14566"/>
</dbReference>
<dbReference type="Pfam" id="PF13855">
    <property type="entry name" value="LRR_8"/>
    <property type="match status" value="3"/>
</dbReference>
<dbReference type="InterPro" id="IPR032675">
    <property type="entry name" value="LRR_dom_sf"/>
</dbReference>
<dbReference type="SMART" id="SM00365">
    <property type="entry name" value="LRR_SD22"/>
    <property type="match status" value="6"/>
</dbReference>
<dbReference type="InterPro" id="IPR001611">
    <property type="entry name" value="Leu-rich_rpt"/>
</dbReference>
<accession>A0A915D221</accession>
<keyword evidence="4" id="KW-0812">Transmembrane</keyword>
<evidence type="ECO:0000256" key="3">
    <source>
        <dbReference type="ARBA" id="ARBA00022737"/>
    </source>
</evidence>